<evidence type="ECO:0000256" key="4">
    <source>
        <dbReference type="RuleBase" id="RU364048"/>
    </source>
</evidence>
<dbReference type="EC" id="1.13.11.-" evidence="4"/>
<evidence type="ECO:0000256" key="1">
    <source>
        <dbReference type="ARBA" id="ARBA00006787"/>
    </source>
</evidence>
<proteinExistence type="inferred from homology"/>
<comment type="cofactor">
    <cofactor evidence="4">
        <name>Fe(2+)</name>
        <dbReference type="ChEBI" id="CHEBI:29033"/>
    </cofactor>
    <text evidence="4">Binds 1 Fe(2+) ion per subunit.</text>
</comment>
<keyword evidence="6" id="KW-1185">Reference proteome</keyword>
<keyword evidence="4" id="KW-0223">Dioxygenase</keyword>
<keyword evidence="2 4" id="KW-0479">Metal-binding</keyword>
<sequence>MLTFAHDRTRGTGYLLILDTTDLAAAPVAEIHLPVRVPNGFHGTWVRSAGFTLRRAGFPSAGRCL</sequence>
<dbReference type="RefSeq" id="WP_357976160.1">
    <property type="nucleotide sequence ID" value="NZ_JBFAIH010000003.1"/>
</dbReference>
<protein>
    <recommendedName>
        <fullName evidence="4">Dioxygenase</fullName>
        <ecNumber evidence="4">1.13.11.-</ecNumber>
    </recommendedName>
</protein>
<evidence type="ECO:0000313" key="6">
    <source>
        <dbReference type="Proteomes" id="UP001551658"/>
    </source>
</evidence>
<dbReference type="Proteomes" id="UP001551658">
    <property type="component" value="Unassembled WGS sequence"/>
</dbReference>
<reference evidence="5 6" key="1">
    <citation type="submission" date="2024-06" db="EMBL/GenBank/DDBJ databases">
        <title>The Natural Products Discovery Center: Release of the First 8490 Sequenced Strains for Exploring Actinobacteria Biosynthetic Diversity.</title>
        <authorList>
            <person name="Kalkreuter E."/>
            <person name="Kautsar S.A."/>
            <person name="Yang D."/>
            <person name="Bader C.D."/>
            <person name="Teijaro C.N."/>
            <person name="Fluegel L."/>
            <person name="Davis C.M."/>
            <person name="Simpson J.R."/>
            <person name="Lauterbach L."/>
            <person name="Steele A.D."/>
            <person name="Gui C."/>
            <person name="Meng S."/>
            <person name="Li G."/>
            <person name="Viehrig K."/>
            <person name="Ye F."/>
            <person name="Su P."/>
            <person name="Kiefer A.F."/>
            <person name="Nichols A."/>
            <person name="Cepeda A.J."/>
            <person name="Yan W."/>
            <person name="Fan B."/>
            <person name="Jiang Y."/>
            <person name="Adhikari A."/>
            <person name="Zheng C.-J."/>
            <person name="Schuster L."/>
            <person name="Cowan T.M."/>
            <person name="Smanski M.J."/>
            <person name="Chevrette M.G."/>
            <person name="De Carvalho L.P.S."/>
            <person name="Shen B."/>
        </authorList>
    </citation>
    <scope>NUCLEOTIDE SEQUENCE [LARGE SCALE GENOMIC DNA]</scope>
    <source>
        <strain evidence="5 6">NPDC050671</strain>
    </source>
</reference>
<gene>
    <name evidence="5" type="ORF">AB0H72_08640</name>
</gene>
<keyword evidence="4" id="KW-0560">Oxidoreductase</keyword>
<comment type="similarity">
    <text evidence="1 4">Belongs to the carotenoid oxygenase family.</text>
</comment>
<dbReference type="Pfam" id="PF03055">
    <property type="entry name" value="RPE65"/>
    <property type="match status" value="1"/>
</dbReference>
<dbReference type="InterPro" id="IPR004294">
    <property type="entry name" value="Carotenoid_Oase"/>
</dbReference>
<accession>A0ABV3F4X3</accession>
<evidence type="ECO:0000256" key="2">
    <source>
        <dbReference type="ARBA" id="ARBA00022723"/>
    </source>
</evidence>
<keyword evidence="3 4" id="KW-0408">Iron</keyword>
<comment type="caution">
    <text evidence="5">The sequence shown here is derived from an EMBL/GenBank/DDBJ whole genome shotgun (WGS) entry which is preliminary data.</text>
</comment>
<name>A0ABV3F4X3_9NOCA</name>
<dbReference type="EMBL" id="JBFAIH010000003">
    <property type="protein sequence ID" value="MEV0362757.1"/>
    <property type="molecule type" value="Genomic_DNA"/>
</dbReference>
<organism evidence="5 6">
    <name type="scientific">Nocardia fusca</name>
    <dbReference type="NCBI Taxonomy" id="941183"/>
    <lineage>
        <taxon>Bacteria</taxon>
        <taxon>Bacillati</taxon>
        <taxon>Actinomycetota</taxon>
        <taxon>Actinomycetes</taxon>
        <taxon>Mycobacteriales</taxon>
        <taxon>Nocardiaceae</taxon>
        <taxon>Nocardia</taxon>
    </lineage>
</organism>
<evidence type="ECO:0000313" key="5">
    <source>
        <dbReference type="EMBL" id="MEV0362757.1"/>
    </source>
</evidence>
<evidence type="ECO:0000256" key="3">
    <source>
        <dbReference type="ARBA" id="ARBA00023004"/>
    </source>
</evidence>